<keyword evidence="1" id="KW-0472">Membrane</keyword>
<keyword evidence="1" id="KW-1133">Transmembrane helix</keyword>
<name>A0A2X0IB22_9ACTN</name>
<evidence type="ECO:0000256" key="1">
    <source>
        <dbReference type="SAM" id="Phobius"/>
    </source>
</evidence>
<comment type="caution">
    <text evidence="2">The sequence shown here is derived from an EMBL/GenBank/DDBJ whole genome shotgun (WGS) entry which is preliminary data.</text>
</comment>
<keyword evidence="1" id="KW-0812">Transmembrane</keyword>
<dbReference type="AlphaFoldDB" id="A0A2X0IB22"/>
<accession>A0A2X0IB22</accession>
<keyword evidence="3" id="KW-1185">Reference proteome</keyword>
<evidence type="ECO:0000313" key="2">
    <source>
        <dbReference type="EMBL" id="RAG80571.1"/>
    </source>
</evidence>
<feature type="transmembrane region" description="Helical" evidence="1">
    <location>
        <begin position="25"/>
        <end position="43"/>
    </location>
</feature>
<sequence>MIVLILVLLLALLLGGVGFAVHILWWVALAVLVLWLLGFLFRAGERVGGGRSRWYRW</sequence>
<proteinExistence type="predicted"/>
<gene>
    <name evidence="2" type="ORF">DN069_37440</name>
</gene>
<dbReference type="EMBL" id="QKYN01000216">
    <property type="protein sequence ID" value="RAG80571.1"/>
    <property type="molecule type" value="Genomic_DNA"/>
</dbReference>
<evidence type="ECO:0000313" key="3">
    <source>
        <dbReference type="Proteomes" id="UP000248889"/>
    </source>
</evidence>
<dbReference type="Proteomes" id="UP000248889">
    <property type="component" value="Unassembled WGS sequence"/>
</dbReference>
<reference evidence="2 3" key="1">
    <citation type="submission" date="2018-06" db="EMBL/GenBank/DDBJ databases">
        <title>Streptacidiphilus pinicola sp. nov., isolated from pine grove soil.</title>
        <authorList>
            <person name="Roh S.G."/>
            <person name="Park S."/>
            <person name="Kim M.-K."/>
            <person name="Yun B.-R."/>
            <person name="Park J."/>
            <person name="Kim M.J."/>
            <person name="Kim Y.S."/>
            <person name="Kim S.B."/>
        </authorList>
    </citation>
    <scope>NUCLEOTIDE SEQUENCE [LARGE SCALE GENOMIC DNA]</scope>
    <source>
        <strain evidence="2 3">MMS16-CNU450</strain>
    </source>
</reference>
<dbReference type="RefSeq" id="WP_111507718.1">
    <property type="nucleotide sequence ID" value="NZ_QKYN01000216.1"/>
</dbReference>
<protein>
    <submittedName>
        <fullName evidence="2">Hydrophobic protein</fullName>
    </submittedName>
</protein>
<organism evidence="2 3">
    <name type="scientific">Streptacidiphilus pinicola</name>
    <dbReference type="NCBI Taxonomy" id="2219663"/>
    <lineage>
        <taxon>Bacteria</taxon>
        <taxon>Bacillati</taxon>
        <taxon>Actinomycetota</taxon>
        <taxon>Actinomycetes</taxon>
        <taxon>Kitasatosporales</taxon>
        <taxon>Streptomycetaceae</taxon>
        <taxon>Streptacidiphilus</taxon>
    </lineage>
</organism>